<keyword evidence="6" id="KW-1185">Reference proteome</keyword>
<dbReference type="InterPro" id="IPR001242">
    <property type="entry name" value="Condensation_dom"/>
</dbReference>
<dbReference type="InterPro" id="IPR009081">
    <property type="entry name" value="PP-bd_ACP"/>
</dbReference>
<dbReference type="EMBL" id="CP090164">
    <property type="protein sequence ID" value="UJO14429.1"/>
    <property type="molecule type" value="Genomic_DNA"/>
</dbReference>
<dbReference type="GO" id="GO:0005737">
    <property type="term" value="C:cytoplasm"/>
    <property type="evidence" value="ECO:0007669"/>
    <property type="project" value="TreeGrafter"/>
</dbReference>
<dbReference type="SUPFAM" id="SSF47336">
    <property type="entry name" value="ACP-like"/>
    <property type="match status" value="1"/>
</dbReference>
<dbReference type="PANTHER" id="PTHR45527:SF1">
    <property type="entry name" value="FATTY ACID SYNTHASE"/>
    <property type="match status" value="1"/>
</dbReference>
<sequence>MTTRACGRVPRLYKTGDLVRYGSDGQIFVVGRKDDQIKVNGIRTEPYEVENTLRSLLPQGLAGKSVIIVCLLKKFDLFAAFVCSGHDSSMNLDKPGTDSIADLITSASPLHHQVVECIRAHTSNVSYQTTPQLFIPISRVPYTTSGKTDRRALEHAASMLGKQQLLGLFTIPTAQHEEASSPLERQLADAWHHVLGIEFVGGGDNFFHLGGSSLTAIALINEVRRTMCMRLTMSIVFQHPVLHDMAEQLQGIDSGNVNSDRPLSNITGSVLDAATQNGIRVELAQSCALQPDAIEDAFPCTPMQETLMTATMHSMKTNEEARPYCMHAWHTLPDNIDGDRMRMAWQTVLARHEVLRSRIVHAPAHGTLLVICQRPESVRIWDDVSIMSIDDLGRRLEQTHFGYGTALFGVTIILQGPQRNRLVLSAHHAVYDGWSLRLIWDAVLKAYSGDAAIPAYPSIRFADFVAHLRAQPHETVIEFWKHQLNPLANRTGLVFPDVPSAHRPRTTQKLSRSLTSPTLEAWKAARNTGITMDTICHATWALVVALYSSSSVVTFGSTRTGRDSPLARIEELLGPTMTTVPFCLSLDRIGEITAGTFLKNVQRLLLSLAPHEHLGLQRISEISPHAKSACAFSSVLTVQAPRSTTVGRDRASVSVPIEHPSTQLGIHLLESVTKSGFHLLPLALQVFSDQHATNSHIEAYYDPVCISR</sequence>
<feature type="domain" description="Carrier" evidence="4">
    <location>
        <begin position="178"/>
        <end position="253"/>
    </location>
</feature>
<dbReference type="GeneID" id="71983725"/>
<name>A0A9Q8P5Y3_PASFU</name>
<dbReference type="Gene3D" id="3.40.50.12780">
    <property type="entry name" value="N-terminal domain of ligase-like"/>
    <property type="match status" value="1"/>
</dbReference>
<dbReference type="OrthoDB" id="416786at2759"/>
<dbReference type="InterPro" id="IPR036736">
    <property type="entry name" value="ACP-like_sf"/>
</dbReference>
<dbReference type="KEGG" id="ffu:CLAFUR5_03847"/>
<dbReference type="GO" id="GO:0016874">
    <property type="term" value="F:ligase activity"/>
    <property type="evidence" value="ECO:0007669"/>
    <property type="project" value="UniProtKB-KW"/>
</dbReference>
<dbReference type="Pfam" id="PF00550">
    <property type="entry name" value="PP-binding"/>
    <property type="match status" value="1"/>
</dbReference>
<dbReference type="GO" id="GO:0031177">
    <property type="term" value="F:phosphopantetheine binding"/>
    <property type="evidence" value="ECO:0007669"/>
    <property type="project" value="InterPro"/>
</dbReference>
<evidence type="ECO:0000256" key="3">
    <source>
        <dbReference type="ARBA" id="ARBA00022598"/>
    </source>
</evidence>
<dbReference type="Gene3D" id="3.30.559.10">
    <property type="entry name" value="Chloramphenicol acetyltransferase-like domain"/>
    <property type="match status" value="1"/>
</dbReference>
<evidence type="ECO:0000256" key="2">
    <source>
        <dbReference type="ARBA" id="ARBA00022553"/>
    </source>
</evidence>
<dbReference type="Gene3D" id="3.30.300.30">
    <property type="match status" value="1"/>
</dbReference>
<accession>A0A9Q8P5Y3</accession>
<dbReference type="SUPFAM" id="SSF52777">
    <property type="entry name" value="CoA-dependent acyltransferases"/>
    <property type="match status" value="2"/>
</dbReference>
<dbReference type="PROSITE" id="PS00012">
    <property type="entry name" value="PHOSPHOPANTETHEINE"/>
    <property type="match status" value="1"/>
</dbReference>
<dbReference type="GO" id="GO:0043041">
    <property type="term" value="P:amino acid activation for nonribosomal peptide biosynthetic process"/>
    <property type="evidence" value="ECO:0007669"/>
    <property type="project" value="TreeGrafter"/>
</dbReference>
<keyword evidence="1" id="KW-0596">Phosphopantetheine</keyword>
<dbReference type="InterPro" id="IPR006162">
    <property type="entry name" value="Ppantetheine_attach_site"/>
</dbReference>
<dbReference type="Gene3D" id="3.30.559.30">
    <property type="entry name" value="Nonribosomal peptide synthetase, condensation domain"/>
    <property type="match status" value="1"/>
</dbReference>
<dbReference type="Gene3D" id="1.10.1200.10">
    <property type="entry name" value="ACP-like"/>
    <property type="match status" value="1"/>
</dbReference>
<dbReference type="RefSeq" id="XP_047758795.1">
    <property type="nucleotide sequence ID" value="XM_047902995.1"/>
</dbReference>
<reference evidence="5" key="2">
    <citation type="journal article" date="2022" name="Microb. Genom.">
        <title>A chromosome-scale genome assembly of the tomato pathogen Cladosporium fulvum reveals a compartmentalized genome architecture and the presence of a dispensable chromosome.</title>
        <authorList>
            <person name="Zaccaron A.Z."/>
            <person name="Chen L.H."/>
            <person name="Samaras A."/>
            <person name="Stergiopoulos I."/>
        </authorList>
    </citation>
    <scope>NUCLEOTIDE SEQUENCE</scope>
    <source>
        <strain evidence="5">Race5_Kim</strain>
    </source>
</reference>
<dbReference type="InterPro" id="IPR023213">
    <property type="entry name" value="CAT-like_dom_sf"/>
</dbReference>
<dbReference type="Proteomes" id="UP000756132">
    <property type="component" value="Chromosome 2"/>
</dbReference>
<dbReference type="PANTHER" id="PTHR45527">
    <property type="entry name" value="NONRIBOSOMAL PEPTIDE SYNTHETASE"/>
    <property type="match status" value="1"/>
</dbReference>
<dbReference type="CDD" id="cd19545">
    <property type="entry name" value="FUM14_C_NRPS-like"/>
    <property type="match status" value="1"/>
</dbReference>
<evidence type="ECO:0000256" key="1">
    <source>
        <dbReference type="ARBA" id="ARBA00022450"/>
    </source>
</evidence>
<evidence type="ECO:0000313" key="6">
    <source>
        <dbReference type="Proteomes" id="UP000756132"/>
    </source>
</evidence>
<dbReference type="Pfam" id="PF00668">
    <property type="entry name" value="Condensation"/>
    <property type="match status" value="1"/>
</dbReference>
<reference evidence="5" key="1">
    <citation type="submission" date="2021-12" db="EMBL/GenBank/DDBJ databases">
        <authorList>
            <person name="Zaccaron A."/>
            <person name="Stergiopoulos I."/>
        </authorList>
    </citation>
    <scope>NUCLEOTIDE SEQUENCE</scope>
    <source>
        <strain evidence="5">Race5_Kim</strain>
    </source>
</reference>
<dbReference type="InterPro" id="IPR020806">
    <property type="entry name" value="PKS_PP-bd"/>
</dbReference>
<gene>
    <name evidence="5" type="ORF">CLAFUR5_03847</name>
</gene>
<evidence type="ECO:0000259" key="4">
    <source>
        <dbReference type="PROSITE" id="PS50075"/>
    </source>
</evidence>
<dbReference type="SMART" id="SM00823">
    <property type="entry name" value="PKS_PP"/>
    <property type="match status" value="1"/>
</dbReference>
<dbReference type="AlphaFoldDB" id="A0A9Q8P5Y3"/>
<dbReference type="PROSITE" id="PS50075">
    <property type="entry name" value="CARRIER"/>
    <property type="match status" value="1"/>
</dbReference>
<evidence type="ECO:0000313" key="5">
    <source>
        <dbReference type="EMBL" id="UJO14429.1"/>
    </source>
</evidence>
<keyword evidence="3" id="KW-0436">Ligase</keyword>
<keyword evidence="2" id="KW-0597">Phosphoprotein</keyword>
<organism evidence="5 6">
    <name type="scientific">Passalora fulva</name>
    <name type="common">Tomato leaf mold</name>
    <name type="synonym">Cladosporium fulvum</name>
    <dbReference type="NCBI Taxonomy" id="5499"/>
    <lineage>
        <taxon>Eukaryota</taxon>
        <taxon>Fungi</taxon>
        <taxon>Dikarya</taxon>
        <taxon>Ascomycota</taxon>
        <taxon>Pezizomycotina</taxon>
        <taxon>Dothideomycetes</taxon>
        <taxon>Dothideomycetidae</taxon>
        <taxon>Mycosphaerellales</taxon>
        <taxon>Mycosphaerellaceae</taxon>
        <taxon>Fulvia</taxon>
    </lineage>
</organism>
<dbReference type="SUPFAM" id="SSF56801">
    <property type="entry name" value="Acetyl-CoA synthetase-like"/>
    <property type="match status" value="1"/>
</dbReference>
<dbReference type="InterPro" id="IPR045851">
    <property type="entry name" value="AMP-bd_C_sf"/>
</dbReference>
<proteinExistence type="predicted"/>
<protein>
    <submittedName>
        <fullName evidence="5">Apicidin F synthase</fullName>
    </submittedName>
</protein>
<dbReference type="InterPro" id="IPR042099">
    <property type="entry name" value="ANL_N_sf"/>
</dbReference>
<dbReference type="GO" id="GO:0044550">
    <property type="term" value="P:secondary metabolite biosynthetic process"/>
    <property type="evidence" value="ECO:0007669"/>
    <property type="project" value="TreeGrafter"/>
</dbReference>